<keyword evidence="5" id="KW-1185">Reference proteome</keyword>
<comment type="cofactor">
    <cofactor evidence="3">
        <name>[4Fe-4S] cluster</name>
        <dbReference type="ChEBI" id="CHEBI:49883"/>
    </cofactor>
    <text evidence="3">Binds 1 [4Fe-4S] cluster. The cluster is coordinated with 3 cysteines and an exchangeable S-adenosyl-L-methionine.</text>
</comment>
<sequence length="253" mass="29580">MMLYLVEHFYSIQGEGKFIGTPSIFFRFGGCNLKCPSFGEYFIKGTKIFGCDSVRAVNRKLFEEEWQEIQKSETLITILQEHLENLDFKPHIVLTGGEPLLYWRDETFYGFVEYLIAQGFIVTIETNATIEIDFANFPAYKDVIFALAVKLSNSGEPYEKRVNKRAIDAIINNTAYSFFKFTLNRGIIEMRAYEEIVDIVGEYPEVEVFCMPQGDRVEILRKNDKVVAEFCMIYGFIYSDRLQVRLWNREKMR</sequence>
<dbReference type="EC" id="4.3.99.3" evidence="3"/>
<keyword evidence="3" id="KW-0479">Metal-binding</keyword>
<dbReference type="GO" id="GO:0016840">
    <property type="term" value="F:carbon-nitrogen lyase activity"/>
    <property type="evidence" value="ECO:0007669"/>
    <property type="project" value="UniProtKB-UniRule"/>
</dbReference>
<dbReference type="PANTHER" id="PTHR42836:SF1">
    <property type="entry name" value="7-CARBOXY-7-DEAZAGUANINE SYNTHASE"/>
    <property type="match status" value="1"/>
</dbReference>
<evidence type="ECO:0000256" key="1">
    <source>
        <dbReference type="ARBA" id="ARBA00022485"/>
    </source>
</evidence>
<keyword evidence="2 3" id="KW-0456">Lyase</keyword>
<feature type="binding site" evidence="3">
    <location>
        <begin position="12"/>
        <end position="14"/>
    </location>
    <ligand>
        <name>substrate</name>
    </ligand>
</feature>
<comment type="function">
    <text evidence="3">Catalyzes the complex heterocyclic radical-mediated conversion of 6-carboxy-5,6,7,8-tetrahydropterin (CPH4) to 7-carboxy-7-deazaguanine (CDG), a step common to the biosynthetic pathways of all 7-deazapurine-containing compounds.</text>
</comment>
<keyword evidence="3" id="KW-0460">Magnesium</keyword>
<evidence type="ECO:0000256" key="2">
    <source>
        <dbReference type="ARBA" id="ARBA00023239"/>
    </source>
</evidence>
<gene>
    <name evidence="3" type="primary">queE</name>
    <name evidence="4" type="ORF">SAMN05660197_0173</name>
</gene>
<dbReference type="Proteomes" id="UP000192602">
    <property type="component" value="Unassembled WGS sequence"/>
</dbReference>
<comment type="cofactor">
    <cofactor evidence="3">
        <name>Mg(2+)</name>
        <dbReference type="ChEBI" id="CHEBI:18420"/>
    </cofactor>
</comment>
<evidence type="ECO:0000256" key="3">
    <source>
        <dbReference type="HAMAP-Rule" id="MF_00917"/>
    </source>
</evidence>
<evidence type="ECO:0000313" key="4">
    <source>
        <dbReference type="EMBL" id="SMC08421.1"/>
    </source>
</evidence>
<comment type="subunit">
    <text evidence="3">Homodimer.</text>
</comment>
<feature type="binding site" evidence="3">
    <location>
        <position position="35"/>
    </location>
    <ligand>
        <name>[4Fe-4S] cluster</name>
        <dbReference type="ChEBI" id="CHEBI:49883"/>
        <note>4Fe-4S-S-AdoMet</note>
    </ligand>
</feature>
<dbReference type="STRING" id="1069081.SAMN05660197_0173"/>
<dbReference type="AlphaFoldDB" id="A0A1W1WQ40"/>
<dbReference type="Gene3D" id="3.20.20.70">
    <property type="entry name" value="Aldolase class I"/>
    <property type="match status" value="1"/>
</dbReference>
<dbReference type="InterPro" id="IPR024924">
    <property type="entry name" value="7-CO-7-deazaguanine_synth-like"/>
</dbReference>
<feature type="binding site" evidence="3">
    <location>
        <position position="97"/>
    </location>
    <ligand>
        <name>S-adenosyl-L-methionine</name>
        <dbReference type="ChEBI" id="CHEBI:59789"/>
    </ligand>
</feature>
<feature type="binding site" evidence="3">
    <location>
        <position position="31"/>
    </location>
    <ligand>
        <name>[4Fe-4S] cluster</name>
        <dbReference type="ChEBI" id="CHEBI:49883"/>
        <note>4Fe-4S-S-AdoMet</note>
    </ligand>
</feature>
<keyword evidence="3" id="KW-0949">S-adenosyl-L-methionine</keyword>
<dbReference type="PANTHER" id="PTHR42836">
    <property type="entry name" value="7-CARBOXY-7-DEAZAGUANINE SYNTHASE"/>
    <property type="match status" value="1"/>
</dbReference>
<dbReference type="GO" id="GO:1904047">
    <property type="term" value="F:S-adenosyl-L-methionine binding"/>
    <property type="evidence" value="ECO:0007669"/>
    <property type="project" value="UniProtKB-UniRule"/>
</dbReference>
<feature type="binding site" evidence="3">
    <location>
        <position position="95"/>
    </location>
    <ligand>
        <name>substrate</name>
    </ligand>
</feature>
<feature type="binding site" evidence="3">
    <location>
        <position position="27"/>
    </location>
    <ligand>
        <name>substrate</name>
    </ligand>
</feature>
<keyword evidence="3" id="KW-0408">Iron</keyword>
<name>A0A1W1WQ40_9BACT</name>
<dbReference type="InterPro" id="IPR013785">
    <property type="entry name" value="Aldolase_TIM"/>
</dbReference>
<comment type="cofactor">
    <cofactor evidence="3">
        <name>S-adenosyl-L-methionine</name>
        <dbReference type="ChEBI" id="CHEBI:59789"/>
    </cofactor>
    <text evidence="3">Binds 1 S-adenosyl-L-methionine per subunit.</text>
</comment>
<reference evidence="5" key="1">
    <citation type="submission" date="2017-04" db="EMBL/GenBank/DDBJ databases">
        <authorList>
            <person name="Varghese N."/>
            <person name="Submissions S."/>
        </authorList>
    </citation>
    <scope>NUCLEOTIDE SEQUENCE [LARGE SCALE GENOMIC DNA]</scope>
    <source>
        <strain evidence="5">DSM 16512</strain>
    </source>
</reference>
<comment type="similarity">
    <text evidence="3">Belongs to the radical SAM superfamily. 7-carboxy-7-deazaguanine synthase family.</text>
</comment>
<dbReference type="GO" id="GO:0051539">
    <property type="term" value="F:4 iron, 4 sulfur cluster binding"/>
    <property type="evidence" value="ECO:0007669"/>
    <property type="project" value="UniProtKB-UniRule"/>
</dbReference>
<accession>A0A1W1WQ40</accession>
<protein>
    <recommendedName>
        <fullName evidence="3">7-carboxy-7-deazaguanine synthase</fullName>
        <shortName evidence="3">CDG synthase</shortName>
        <ecNumber evidence="3">4.3.99.3</ecNumber>
    </recommendedName>
    <alternativeName>
        <fullName evidence="3">Queuosine biosynthesis protein QueE</fullName>
    </alternativeName>
</protein>
<comment type="pathway">
    <text evidence="3">Purine metabolism; 7-cyano-7-deazaguanine biosynthesis.</text>
</comment>
<proteinExistence type="inferred from homology"/>
<dbReference type="InterPro" id="IPR058240">
    <property type="entry name" value="rSAM_sf"/>
</dbReference>
<dbReference type="GO" id="GO:0008616">
    <property type="term" value="P:tRNA queuosine(34) biosynthetic process"/>
    <property type="evidence" value="ECO:0007669"/>
    <property type="project" value="UniProtKB-UniRule"/>
</dbReference>
<comment type="caution">
    <text evidence="3">Lacks conserved residue(s) required for the propagation of feature annotation.</text>
</comment>
<comment type="catalytic activity">
    <reaction evidence="3">
        <text>6-carboxy-5,6,7,8-tetrahydropterin + H(+) = 7-carboxy-7-carbaguanine + NH4(+)</text>
        <dbReference type="Rhea" id="RHEA:27974"/>
        <dbReference type="ChEBI" id="CHEBI:15378"/>
        <dbReference type="ChEBI" id="CHEBI:28938"/>
        <dbReference type="ChEBI" id="CHEBI:61032"/>
        <dbReference type="ChEBI" id="CHEBI:61036"/>
        <dbReference type="EC" id="4.3.99.3"/>
    </reaction>
</comment>
<keyword evidence="1 3" id="KW-0004">4Fe-4S</keyword>
<dbReference type="UniPathway" id="UPA00391"/>
<feature type="binding site" evidence="3">
    <location>
        <position position="53"/>
    </location>
    <ligand>
        <name>Mg(2+)</name>
        <dbReference type="ChEBI" id="CHEBI:18420"/>
    </ligand>
</feature>
<dbReference type="HAMAP" id="MF_00917">
    <property type="entry name" value="QueE"/>
    <property type="match status" value="1"/>
</dbReference>
<dbReference type="SUPFAM" id="SSF102114">
    <property type="entry name" value="Radical SAM enzymes"/>
    <property type="match status" value="1"/>
</dbReference>
<organism evidence="4 5">
    <name type="scientific">Nitratiruptor tergarcus DSM 16512</name>
    <dbReference type="NCBI Taxonomy" id="1069081"/>
    <lineage>
        <taxon>Bacteria</taxon>
        <taxon>Pseudomonadati</taxon>
        <taxon>Campylobacterota</taxon>
        <taxon>Epsilonproteobacteria</taxon>
        <taxon>Nautiliales</taxon>
        <taxon>Nitratiruptoraceae</taxon>
        <taxon>Nitratiruptor</taxon>
    </lineage>
</organism>
<feature type="binding site" evidence="3">
    <location>
        <position position="51"/>
    </location>
    <ligand>
        <name>[4Fe-4S] cluster</name>
        <dbReference type="ChEBI" id="CHEBI:49883"/>
        <note>4Fe-4S-S-AdoMet</note>
    </ligand>
</feature>
<keyword evidence="3" id="KW-0411">Iron-sulfur</keyword>
<keyword evidence="3" id="KW-0671">Queuosine biosynthesis</keyword>
<evidence type="ECO:0000313" key="5">
    <source>
        <dbReference type="Proteomes" id="UP000192602"/>
    </source>
</evidence>
<dbReference type="GO" id="GO:0000287">
    <property type="term" value="F:magnesium ion binding"/>
    <property type="evidence" value="ECO:0007669"/>
    <property type="project" value="UniProtKB-UniRule"/>
</dbReference>
<dbReference type="EMBL" id="FWWZ01000001">
    <property type="protein sequence ID" value="SMC08421.1"/>
    <property type="molecule type" value="Genomic_DNA"/>
</dbReference>